<dbReference type="PANTHER" id="PTHR34129:SF1">
    <property type="entry name" value="DUF952 DOMAIN-CONTAINING PROTEIN"/>
    <property type="match status" value="1"/>
</dbReference>
<protein>
    <submittedName>
        <fullName evidence="1">Uncharacterized protein</fullName>
    </submittedName>
</protein>
<dbReference type="AlphaFoldDB" id="A0A7S0FX57"/>
<dbReference type="PANTHER" id="PTHR34129">
    <property type="entry name" value="BLR1139 PROTEIN"/>
    <property type="match status" value="1"/>
</dbReference>
<organism evidence="1">
    <name type="scientific">Pyrodinium bahamense</name>
    <dbReference type="NCBI Taxonomy" id="73915"/>
    <lineage>
        <taxon>Eukaryota</taxon>
        <taxon>Sar</taxon>
        <taxon>Alveolata</taxon>
        <taxon>Dinophyceae</taxon>
        <taxon>Gonyaulacales</taxon>
        <taxon>Pyrocystaceae</taxon>
        <taxon>Pyrodinium</taxon>
    </lineage>
</organism>
<name>A0A7S0FX57_9DINO</name>
<evidence type="ECO:0000313" key="1">
    <source>
        <dbReference type="EMBL" id="CAD8386415.1"/>
    </source>
</evidence>
<gene>
    <name evidence="1" type="ORF">PBAH0796_LOCUS30103</name>
</gene>
<dbReference type="InterPro" id="IPR011051">
    <property type="entry name" value="RmlC_Cupin_sf"/>
</dbReference>
<dbReference type="EMBL" id="HBEG01049383">
    <property type="protein sequence ID" value="CAD8386415.1"/>
    <property type="molecule type" value="Transcribed_RNA"/>
</dbReference>
<dbReference type="SUPFAM" id="SSF56399">
    <property type="entry name" value="ADP-ribosylation"/>
    <property type="match status" value="1"/>
</dbReference>
<dbReference type="InterPro" id="IPR009297">
    <property type="entry name" value="DUF952"/>
</dbReference>
<dbReference type="InterPro" id="IPR014710">
    <property type="entry name" value="RmlC-like_jellyroll"/>
</dbReference>
<dbReference type="Gene3D" id="2.60.120.10">
    <property type="entry name" value="Jelly Rolls"/>
    <property type="match status" value="1"/>
</dbReference>
<accession>A0A7S0FX57</accession>
<dbReference type="SUPFAM" id="SSF51182">
    <property type="entry name" value="RmlC-like cupins"/>
    <property type="match status" value="1"/>
</dbReference>
<dbReference type="Pfam" id="PF06108">
    <property type="entry name" value="DUF952"/>
    <property type="match status" value="2"/>
</dbReference>
<dbReference type="Gene3D" id="3.20.170.20">
    <property type="entry name" value="Protein of unknown function DUF952"/>
    <property type="match status" value="2"/>
</dbReference>
<proteinExistence type="predicted"/>
<sequence length="410" mass="44790">MPRIVGTSARVVDTGDLTIDELAGNVASKSDRISIALVKVSAPASEPWLTLHYDEWMCVLKGRMILHYSEGKSLEVLAGQTVFIERGERFQPEFPEGGTEYVPVCLPAFRPDRCIREDGPDSEVSTKLRKLHGMSCGAMEEERAPEVLYHMCQKALWEQAKASGQAYFPPTFEADGFTHATAVPCRLIATANHFYQDVAGEWICLRFQRSALKRMGIITRDEQAMPVGSKAVSEESAAWVCPHVVGGIPPQVVDAEFPMLRIGPAFTAIQGLTDVPKRVFKLATAAEASAFQEGGRILSSLDKKDGFVHLSDRAAVVNVARLFFKDCTDLRLFEVDAEKLPAPVNWVCGTMGDQGPDAAVQSQATTTVHYLRPDGCVHVYGEAGVPMAATVREAAVPLGGNAMHKFPEWL</sequence>
<reference evidence="1" key="1">
    <citation type="submission" date="2021-01" db="EMBL/GenBank/DDBJ databases">
        <authorList>
            <person name="Corre E."/>
            <person name="Pelletier E."/>
            <person name="Niang G."/>
            <person name="Scheremetjew M."/>
            <person name="Finn R."/>
            <person name="Kale V."/>
            <person name="Holt S."/>
            <person name="Cochrane G."/>
            <person name="Meng A."/>
            <person name="Brown T."/>
            <person name="Cohen L."/>
        </authorList>
    </citation>
    <scope>NUCLEOTIDE SEQUENCE</scope>
    <source>
        <strain evidence="1">Pbaha01</strain>
    </source>
</reference>